<name>A0A502CWH4_9MICO</name>
<reference evidence="3 4" key="1">
    <citation type="journal article" date="2019" name="Environ. Microbiol.">
        <title>Species interactions and distinct microbial communities in high Arctic permafrost affected cryosols are associated with the CH4 and CO2 gas fluxes.</title>
        <authorList>
            <person name="Altshuler I."/>
            <person name="Hamel J."/>
            <person name="Turney S."/>
            <person name="Magnuson E."/>
            <person name="Levesque R."/>
            <person name="Greer C."/>
            <person name="Whyte L.G."/>
        </authorList>
    </citation>
    <scope>NUCLEOTIDE SEQUENCE [LARGE SCALE GENOMIC DNA]</scope>
    <source>
        <strain evidence="3 4">S9.3A</strain>
    </source>
</reference>
<organism evidence="3 4">
    <name type="scientific">Pedococcus bigeumensis</name>
    <dbReference type="NCBI Taxonomy" id="433644"/>
    <lineage>
        <taxon>Bacteria</taxon>
        <taxon>Bacillati</taxon>
        <taxon>Actinomycetota</taxon>
        <taxon>Actinomycetes</taxon>
        <taxon>Micrococcales</taxon>
        <taxon>Intrasporangiaceae</taxon>
        <taxon>Pedococcus</taxon>
    </lineage>
</organism>
<comment type="caution">
    <text evidence="3">The sequence shown here is derived from an EMBL/GenBank/DDBJ whole genome shotgun (WGS) entry which is preliminary data.</text>
</comment>
<dbReference type="Proteomes" id="UP000317722">
    <property type="component" value="Unassembled WGS sequence"/>
</dbReference>
<evidence type="ECO:0000313" key="3">
    <source>
        <dbReference type="EMBL" id="TPG16176.1"/>
    </source>
</evidence>
<dbReference type="AlphaFoldDB" id="A0A502CWH4"/>
<proteinExistence type="predicted"/>
<gene>
    <name evidence="3" type="ORF">EAH86_13225</name>
</gene>
<evidence type="ECO:0000256" key="1">
    <source>
        <dbReference type="SAM" id="MobiDB-lite"/>
    </source>
</evidence>
<evidence type="ECO:0000313" key="4">
    <source>
        <dbReference type="Proteomes" id="UP000317722"/>
    </source>
</evidence>
<keyword evidence="2" id="KW-0472">Membrane</keyword>
<dbReference type="EMBL" id="RCZM01000004">
    <property type="protein sequence ID" value="TPG16176.1"/>
    <property type="molecule type" value="Genomic_DNA"/>
</dbReference>
<accession>A0A502CWH4</accession>
<feature type="transmembrane region" description="Helical" evidence="2">
    <location>
        <begin position="6"/>
        <end position="26"/>
    </location>
</feature>
<sequence>MFAVILYGLFGLGALAFVGAVALGVVNKVRGRDNGEWQDEPQGGDPPNVRPGVGWGNGGSWH</sequence>
<feature type="compositionally biased region" description="Gly residues" evidence="1">
    <location>
        <begin position="53"/>
        <end position="62"/>
    </location>
</feature>
<feature type="region of interest" description="Disordered" evidence="1">
    <location>
        <begin position="32"/>
        <end position="62"/>
    </location>
</feature>
<keyword evidence="2" id="KW-1133">Transmembrane helix</keyword>
<keyword evidence="4" id="KW-1185">Reference proteome</keyword>
<evidence type="ECO:0000256" key="2">
    <source>
        <dbReference type="SAM" id="Phobius"/>
    </source>
</evidence>
<protein>
    <submittedName>
        <fullName evidence="3">Uncharacterized protein</fullName>
    </submittedName>
</protein>
<keyword evidence="2" id="KW-0812">Transmembrane</keyword>